<proteinExistence type="predicted"/>
<organism evidence="1 2">
    <name type="scientific">Claviceps humidiphila</name>
    <dbReference type="NCBI Taxonomy" id="1294629"/>
    <lineage>
        <taxon>Eukaryota</taxon>
        <taxon>Fungi</taxon>
        <taxon>Dikarya</taxon>
        <taxon>Ascomycota</taxon>
        <taxon>Pezizomycotina</taxon>
        <taxon>Sordariomycetes</taxon>
        <taxon>Hypocreomycetidae</taxon>
        <taxon>Hypocreales</taxon>
        <taxon>Clavicipitaceae</taxon>
        <taxon>Claviceps</taxon>
    </lineage>
</organism>
<reference evidence="1 2" key="1">
    <citation type="journal article" date="2020" name="bioRxiv">
        <title>Whole genome comparisons of ergot fungi reveals the divergence and evolution of species within the genus Claviceps are the result of varying mechanisms driving genome evolution and host range expansion.</title>
        <authorList>
            <person name="Wyka S.A."/>
            <person name="Mondo S.J."/>
            <person name="Liu M."/>
            <person name="Dettman J."/>
            <person name="Nalam V."/>
            <person name="Broders K.D."/>
        </authorList>
    </citation>
    <scope>NUCLEOTIDE SEQUENCE [LARGE SCALE GENOMIC DNA]</scope>
    <source>
        <strain evidence="1 2">LM576</strain>
    </source>
</reference>
<evidence type="ECO:0000313" key="1">
    <source>
        <dbReference type="EMBL" id="KAG6107949.1"/>
    </source>
</evidence>
<dbReference type="AlphaFoldDB" id="A0A9P7PTW6"/>
<keyword evidence="2" id="KW-1185">Reference proteome</keyword>
<name>A0A9P7PTW6_9HYPO</name>
<accession>A0A9P7PTW6</accession>
<protein>
    <submittedName>
        <fullName evidence="1">Uncharacterized protein</fullName>
    </submittedName>
</protein>
<sequence length="107" mass="11516">MKEIVSGLVVLGSYLSDRHTAPNGVDAGVNGIKNIISSRDTFDFANVLGYGFVVKGIPLCDPVLKVVLARLASSICWNLVILLEDSGSNVGCVKREFIAQIYDKDTD</sequence>
<evidence type="ECO:0000313" key="2">
    <source>
        <dbReference type="Proteomes" id="UP000732380"/>
    </source>
</evidence>
<dbReference type="EMBL" id="SRQM01000601">
    <property type="protein sequence ID" value="KAG6107949.1"/>
    <property type="molecule type" value="Genomic_DNA"/>
</dbReference>
<dbReference type="Proteomes" id="UP000732380">
    <property type="component" value="Unassembled WGS sequence"/>
</dbReference>
<gene>
    <name evidence="1" type="ORF">E4U13_006727</name>
</gene>
<comment type="caution">
    <text evidence="1">The sequence shown here is derived from an EMBL/GenBank/DDBJ whole genome shotgun (WGS) entry which is preliminary data.</text>
</comment>